<protein>
    <recommendedName>
        <fullName evidence="2">YiaAB two helix domain-containing protein</fullName>
    </recommendedName>
</protein>
<evidence type="ECO:0000313" key="4">
    <source>
        <dbReference type="Proteomes" id="UP001519295"/>
    </source>
</evidence>
<evidence type="ECO:0000313" key="3">
    <source>
        <dbReference type="EMBL" id="MBP2368218.1"/>
    </source>
</evidence>
<feature type="transmembrane region" description="Helical" evidence="1">
    <location>
        <begin position="47"/>
        <end position="64"/>
    </location>
</feature>
<keyword evidence="4" id="KW-1185">Reference proteome</keyword>
<dbReference type="InterPro" id="IPR008024">
    <property type="entry name" value="YiaAB"/>
</dbReference>
<dbReference type="EMBL" id="JAGINU010000001">
    <property type="protein sequence ID" value="MBP2368218.1"/>
    <property type="molecule type" value="Genomic_DNA"/>
</dbReference>
<proteinExistence type="predicted"/>
<feature type="transmembrane region" description="Helical" evidence="1">
    <location>
        <begin position="21"/>
        <end position="41"/>
    </location>
</feature>
<dbReference type="Proteomes" id="UP001519295">
    <property type="component" value="Unassembled WGS sequence"/>
</dbReference>
<keyword evidence="1" id="KW-0472">Membrane</keyword>
<accession>A0ABS4VWB4</accession>
<keyword evidence="1" id="KW-0812">Transmembrane</keyword>
<evidence type="ECO:0000256" key="1">
    <source>
        <dbReference type="SAM" id="Phobius"/>
    </source>
</evidence>
<keyword evidence="1" id="KW-1133">Transmembrane helix</keyword>
<comment type="caution">
    <text evidence="3">The sequence shown here is derived from an EMBL/GenBank/DDBJ whole genome shotgun (WGS) entry which is preliminary data.</text>
</comment>
<dbReference type="InterPro" id="IPR038972">
    <property type="entry name" value="YiaA-like"/>
</dbReference>
<gene>
    <name evidence="3" type="ORF">JOF36_003914</name>
</gene>
<sequence>MTNSGTPSPTPATTAAFHMQAVLSFGVSLAAVVIGTVYLPVDGWVKAFLAIAVLYAVTSAFTLAKCVRDKQDSLTVVNRVDQARMEKLLAEHDPYRMAA</sequence>
<organism evidence="3 4">
    <name type="scientific">Pseudonocardia parietis</name>
    <dbReference type="NCBI Taxonomy" id="570936"/>
    <lineage>
        <taxon>Bacteria</taxon>
        <taxon>Bacillati</taxon>
        <taxon>Actinomycetota</taxon>
        <taxon>Actinomycetes</taxon>
        <taxon>Pseudonocardiales</taxon>
        <taxon>Pseudonocardiaceae</taxon>
        <taxon>Pseudonocardia</taxon>
    </lineage>
</organism>
<reference evidence="3 4" key="1">
    <citation type="submission" date="2021-03" db="EMBL/GenBank/DDBJ databases">
        <title>Sequencing the genomes of 1000 actinobacteria strains.</title>
        <authorList>
            <person name="Klenk H.-P."/>
        </authorList>
    </citation>
    <scope>NUCLEOTIDE SEQUENCE [LARGE SCALE GENOMIC DNA]</scope>
    <source>
        <strain evidence="3 4">DSM 45256</strain>
    </source>
</reference>
<name>A0ABS4VWB4_9PSEU</name>
<dbReference type="Pfam" id="PF05360">
    <property type="entry name" value="YiaAB"/>
    <property type="match status" value="1"/>
</dbReference>
<dbReference type="RefSeq" id="WP_210028673.1">
    <property type="nucleotide sequence ID" value="NZ_JAGINU010000001.1"/>
</dbReference>
<dbReference type="PANTHER" id="PTHR37290">
    <property type="entry name" value="INNER MEMBRANE PROTEIN YIAA-RELATED"/>
    <property type="match status" value="1"/>
</dbReference>
<evidence type="ECO:0000259" key="2">
    <source>
        <dbReference type="Pfam" id="PF05360"/>
    </source>
</evidence>
<dbReference type="PANTHER" id="PTHR37290:SF1">
    <property type="entry name" value="INNER MEMBRANE PROTEIN YIAA"/>
    <property type="match status" value="1"/>
</dbReference>
<feature type="domain" description="YiaAB two helix" evidence="2">
    <location>
        <begin position="17"/>
        <end position="69"/>
    </location>
</feature>